<dbReference type="RefSeq" id="XP_067757580.1">
    <property type="nucleotide sequence ID" value="XM_067901874.1"/>
</dbReference>
<sequence>MSLLPIKTEVKQEGGPHGATTATQESKHSIFTTNDTLDDLSRVEKVGTLYVCGSCTAQLYFNPDSRLLCPICSHITGASTVFYKIRTEPTLYDTV</sequence>
<name>A0A836IQM8_9TRYP</name>
<gene>
    <name evidence="1" type="ORF">JKF63_05921</name>
</gene>
<dbReference type="AlphaFoldDB" id="A0A836IQM8"/>
<dbReference type="SUPFAM" id="SSF63393">
    <property type="entry name" value="RNA polymerase subunits"/>
    <property type="match status" value="1"/>
</dbReference>
<proteinExistence type="predicted"/>
<organism evidence="1 2">
    <name type="scientific">Porcisia hertigi</name>
    <dbReference type="NCBI Taxonomy" id="2761500"/>
    <lineage>
        <taxon>Eukaryota</taxon>
        <taxon>Discoba</taxon>
        <taxon>Euglenozoa</taxon>
        <taxon>Kinetoplastea</taxon>
        <taxon>Metakinetoplastina</taxon>
        <taxon>Trypanosomatida</taxon>
        <taxon>Trypanosomatidae</taxon>
        <taxon>Leishmaniinae</taxon>
        <taxon>Porcisia</taxon>
    </lineage>
</organism>
<comment type="caution">
    <text evidence="1">The sequence shown here is derived from an EMBL/GenBank/DDBJ whole genome shotgun (WGS) entry which is preliminary data.</text>
</comment>
<dbReference type="EMBL" id="JAFJZO010000020">
    <property type="protein sequence ID" value="KAG5506418.1"/>
    <property type="molecule type" value="Genomic_DNA"/>
</dbReference>
<dbReference type="GeneID" id="94291951"/>
<dbReference type="KEGG" id="phet:94291951"/>
<keyword evidence="2" id="KW-1185">Reference proteome</keyword>
<reference evidence="1 2" key="1">
    <citation type="submission" date="2021-02" db="EMBL/GenBank/DDBJ databases">
        <title>Porcisia hertigi Genome sequencing and assembly.</title>
        <authorList>
            <person name="Almutairi H."/>
            <person name="Gatherer D."/>
        </authorList>
    </citation>
    <scope>NUCLEOTIDE SEQUENCE [LARGE SCALE GENOMIC DNA]</scope>
    <source>
        <strain evidence="1 2">C119</strain>
    </source>
</reference>
<dbReference type="Proteomes" id="UP000674318">
    <property type="component" value="Unassembled WGS sequence"/>
</dbReference>
<accession>A0A836IQM8</accession>
<evidence type="ECO:0000313" key="2">
    <source>
        <dbReference type="Proteomes" id="UP000674318"/>
    </source>
</evidence>
<dbReference type="InterPro" id="IPR029040">
    <property type="entry name" value="RPABC4/Spt4"/>
</dbReference>
<evidence type="ECO:0000313" key="1">
    <source>
        <dbReference type="EMBL" id="KAG5506418.1"/>
    </source>
</evidence>
<dbReference type="OrthoDB" id="257852at2759"/>
<protein>
    <submittedName>
        <fullName evidence="1">Uncharacterized protein</fullName>
    </submittedName>
</protein>